<name>A0A7S4NZ22_GUITH</name>
<protein>
    <recommendedName>
        <fullName evidence="1">DUF6816 domain-containing protein</fullName>
    </recommendedName>
</protein>
<feature type="domain" description="DUF6816" evidence="1">
    <location>
        <begin position="116"/>
        <end position="324"/>
    </location>
</feature>
<evidence type="ECO:0000259" key="1">
    <source>
        <dbReference type="Pfam" id="PF20670"/>
    </source>
</evidence>
<proteinExistence type="predicted"/>
<dbReference type="AlphaFoldDB" id="A0A7S4NZ22"/>
<organism evidence="2">
    <name type="scientific">Guillardia theta</name>
    <name type="common">Cryptophyte</name>
    <name type="synonym">Cryptomonas phi</name>
    <dbReference type="NCBI Taxonomy" id="55529"/>
    <lineage>
        <taxon>Eukaryota</taxon>
        <taxon>Cryptophyceae</taxon>
        <taxon>Pyrenomonadales</taxon>
        <taxon>Geminigeraceae</taxon>
        <taxon>Guillardia</taxon>
    </lineage>
</organism>
<sequence>MVQVPGAWPWAGAGAGGGAWEAGGGMRTWAGGMRAPRLAPGDPIRCRCSVWQAEGVQSHMTRKKLMLHTFALLSAWLASARQSDASDLYKRLEKRDPEALSKPLMPSIVAIPVAEQVYPDWLEGTWDVSCKFSGYLLPVKQLSKEQIMRDVEIPGFQKLSIALLPDVGSSASFQKSFRRRADGKVVEDRQAGFTSLINSYVGSSAVKSVTCTNDRDSIELIPGKTRNAERIELFSSSRDSEAVGDIFVCSDYVRQVTYGLSKQFGVARQVVGEYQHFWTFKKKTDYELTANLLTAAYLQPQDPLFFQAPSKAVVVYSTDYNFRRG</sequence>
<reference evidence="2" key="1">
    <citation type="submission" date="2021-01" db="EMBL/GenBank/DDBJ databases">
        <authorList>
            <person name="Corre E."/>
            <person name="Pelletier E."/>
            <person name="Niang G."/>
            <person name="Scheremetjew M."/>
            <person name="Finn R."/>
            <person name="Kale V."/>
            <person name="Holt S."/>
            <person name="Cochrane G."/>
            <person name="Meng A."/>
            <person name="Brown T."/>
            <person name="Cohen L."/>
        </authorList>
    </citation>
    <scope>NUCLEOTIDE SEQUENCE</scope>
    <source>
        <strain evidence="2">CCMP 2712</strain>
    </source>
</reference>
<evidence type="ECO:0000313" key="2">
    <source>
        <dbReference type="EMBL" id="CAE2316095.1"/>
    </source>
</evidence>
<dbReference type="InterPro" id="IPR049213">
    <property type="entry name" value="DUF6816"/>
</dbReference>
<dbReference type="EMBL" id="HBKN01031287">
    <property type="protein sequence ID" value="CAE2316095.1"/>
    <property type="molecule type" value="Transcribed_RNA"/>
</dbReference>
<accession>A0A7S4NZ22</accession>
<gene>
    <name evidence="2" type="ORF">GTHE00462_LOCUS24303</name>
</gene>
<dbReference type="Pfam" id="PF20670">
    <property type="entry name" value="DUF6816"/>
    <property type="match status" value="1"/>
</dbReference>